<dbReference type="PANTHER" id="PTHR40038:SF1">
    <property type="entry name" value="MEMBRANE-ASSOCIATED PROTEIN TCAA"/>
    <property type="match status" value="1"/>
</dbReference>
<feature type="region of interest" description="Disordered" evidence="1">
    <location>
        <begin position="48"/>
        <end position="81"/>
    </location>
</feature>
<dbReference type="AlphaFoldDB" id="A0A2X3XYS8"/>
<evidence type="ECO:0000313" key="4">
    <source>
        <dbReference type="EMBL" id="SQF39602.1"/>
    </source>
</evidence>
<feature type="domain" description="TcaA 4th" evidence="3">
    <location>
        <begin position="322"/>
        <end position="389"/>
    </location>
</feature>
<dbReference type="PANTHER" id="PTHR40038">
    <property type="entry name" value="MEMBRANE-ASSOCIATED PROTEIN TCAA"/>
    <property type="match status" value="1"/>
</dbReference>
<name>A0A2X3XYS8_9STRE</name>
<feature type="compositionally biased region" description="Acidic residues" evidence="1">
    <location>
        <begin position="56"/>
        <end position="65"/>
    </location>
</feature>
<dbReference type="KEGG" id="sfer:NCTC12278_00455"/>
<reference evidence="4 5" key="1">
    <citation type="submission" date="2018-06" db="EMBL/GenBank/DDBJ databases">
        <authorList>
            <consortium name="Pathogen Informatics"/>
            <person name="Doyle S."/>
        </authorList>
    </citation>
    <scope>NUCLEOTIDE SEQUENCE [LARGE SCALE GENOMIC DNA]</scope>
    <source>
        <strain evidence="4 5">NCTC12278</strain>
    </source>
</reference>
<gene>
    <name evidence="4" type="ORF">NCTC12278_00455</name>
</gene>
<dbReference type="InterPro" id="IPR054530">
    <property type="entry name" value="TcaA_4th"/>
</dbReference>
<evidence type="ECO:0000259" key="3">
    <source>
        <dbReference type="Pfam" id="PF22820"/>
    </source>
</evidence>
<keyword evidence="2" id="KW-0812">Transmembrane</keyword>
<dbReference type="STRING" id="1123303.GCA_000372425_01580"/>
<feature type="transmembrane region" description="Helical" evidence="2">
    <location>
        <begin position="143"/>
        <end position="162"/>
    </location>
</feature>
<dbReference type="EMBL" id="LS483343">
    <property type="protein sequence ID" value="SQF39602.1"/>
    <property type="molecule type" value="Genomic_DNA"/>
</dbReference>
<dbReference type="RefSeq" id="WP_018030893.1">
    <property type="nucleotide sequence ID" value="NZ_LS483343.1"/>
</dbReference>
<dbReference type="OrthoDB" id="2216620at2"/>
<evidence type="ECO:0000256" key="1">
    <source>
        <dbReference type="SAM" id="MobiDB-lite"/>
    </source>
</evidence>
<protein>
    <submittedName>
        <fullName evidence="4">Signal peptide</fullName>
    </submittedName>
</protein>
<keyword evidence="2" id="KW-1133">Transmembrane helix</keyword>
<feature type="compositionally biased region" description="Polar residues" evidence="1">
    <location>
        <begin position="72"/>
        <end position="81"/>
    </location>
</feature>
<sequence>MASKEKWTELFEKVIGRKPSPQEFLEGKKTDFDLKKIKEIAGQKPQEANALYNVADEADLPEDGSLEPQAENLPSPTADQSSKEQWLAAFEKYIGRKPSPQEFVVGKTHQYDLTTINQFLETSKKPKSTPKLVKQPMSIWKKLGIAAGVLGAILVLIGYLYGSQYYSRQAVAERYLDVSKSSFDKSLEYQIWSDTGKPIKKSELTYRNPKDKTNVTMSDLMTSDQMRNAGRKFLIFPDWKVVVTPVTAQVSINTKGLDFYVNDKKVATTTSDSYQKKLTGLYPGNYTFLAKGKVSNQTVEISSAEELTDDTTIKLNVKYLSFKVTSNLTDGDLYVGSRKIGTLKDGKYDVSKLAVTDSASVYVQKSFKDKGSLKSQTEAIENVSDGATLNLDAEGVLDRDTADSLVTAAYSKLQDYAYDNTTPDNLDDIFTGGNKNPFYADVTNTIDTNTIGAKNRSADSITFSDIDVSKVTQVGPTTYHLEFTVMYDFYYAYSSKHKTSGDIKQKLSWSAVVEYVGDDNNGDSSYYYNNYSDYRITSGNGASSVISTEDTVD</sequence>
<accession>A0A2X3XYS8</accession>
<dbReference type="Pfam" id="PF22820">
    <property type="entry name" value="TcaA_3rd_4th"/>
    <property type="match status" value="1"/>
</dbReference>
<dbReference type="Proteomes" id="UP000249495">
    <property type="component" value="Chromosome 1"/>
</dbReference>
<keyword evidence="5" id="KW-1185">Reference proteome</keyword>
<evidence type="ECO:0000256" key="2">
    <source>
        <dbReference type="SAM" id="Phobius"/>
    </source>
</evidence>
<proteinExistence type="predicted"/>
<evidence type="ECO:0000313" key="5">
    <source>
        <dbReference type="Proteomes" id="UP000249495"/>
    </source>
</evidence>
<keyword evidence="2" id="KW-0472">Membrane</keyword>
<organism evidence="4 5">
    <name type="scientific">Streptococcus ferus</name>
    <dbReference type="NCBI Taxonomy" id="1345"/>
    <lineage>
        <taxon>Bacteria</taxon>
        <taxon>Bacillati</taxon>
        <taxon>Bacillota</taxon>
        <taxon>Bacilli</taxon>
        <taxon>Lactobacillales</taxon>
        <taxon>Streptococcaceae</taxon>
        <taxon>Streptococcus</taxon>
    </lineage>
</organism>